<evidence type="ECO:0000256" key="2">
    <source>
        <dbReference type="SAM" id="SignalP"/>
    </source>
</evidence>
<dbReference type="AlphaFoldDB" id="A0A081BZ58"/>
<accession>A0A081BZ58</accession>
<feature type="signal peptide" evidence="2">
    <location>
        <begin position="1"/>
        <end position="23"/>
    </location>
</feature>
<reference evidence="3" key="1">
    <citation type="journal article" date="2015" name="PeerJ">
        <title>First genomic representation of candidate bacterial phylum KSB3 points to enhanced environmental sensing as a trigger of wastewater bulking.</title>
        <authorList>
            <person name="Sekiguchi Y."/>
            <person name="Ohashi A."/>
            <person name="Parks D.H."/>
            <person name="Yamauchi T."/>
            <person name="Tyson G.W."/>
            <person name="Hugenholtz P."/>
        </authorList>
    </citation>
    <scope>NUCLEOTIDE SEQUENCE [LARGE SCALE GENOMIC DNA]</scope>
</reference>
<gene>
    <name evidence="3" type="ORF">U27_04580</name>
</gene>
<feature type="region of interest" description="Disordered" evidence="1">
    <location>
        <begin position="71"/>
        <end position="99"/>
    </location>
</feature>
<proteinExistence type="predicted"/>
<keyword evidence="4" id="KW-1185">Reference proteome</keyword>
<dbReference type="HOGENOM" id="CLU_1188052_0_0_0"/>
<keyword evidence="2" id="KW-0732">Signal</keyword>
<organism evidence="3">
    <name type="scientific">Vecturithrix granuli</name>
    <dbReference type="NCBI Taxonomy" id="1499967"/>
    <lineage>
        <taxon>Bacteria</taxon>
        <taxon>Candidatus Moduliflexota</taxon>
        <taxon>Candidatus Vecturitrichia</taxon>
        <taxon>Candidatus Vecturitrichales</taxon>
        <taxon>Candidatus Vecturitrichaceae</taxon>
        <taxon>Candidatus Vecturithrix</taxon>
    </lineage>
</organism>
<dbReference type="EMBL" id="DF820466">
    <property type="protein sequence ID" value="GAK57613.1"/>
    <property type="molecule type" value="Genomic_DNA"/>
</dbReference>
<evidence type="ECO:0000313" key="3">
    <source>
        <dbReference type="EMBL" id="GAK57613.1"/>
    </source>
</evidence>
<feature type="compositionally biased region" description="Polar residues" evidence="1">
    <location>
        <begin position="71"/>
        <end position="80"/>
    </location>
</feature>
<evidence type="ECO:0000256" key="1">
    <source>
        <dbReference type="SAM" id="MobiDB-lite"/>
    </source>
</evidence>
<sequence length="229" mass="25354">MKKLLFLLLACSLCSLLAAFVWADTLELKDGRLVEGQYMGGTQQTIRFQSDNKIVVYPVKDVLALTFSSTVSSLPGQPSSAPKIETAGPATPRPKPKELALNPGTQLSVSLLDTIDINQNKPEDWFTGVITKSVVVDDKVVIPKDTKVNGQVVMAQQDRVGATLVIELKELEMNRKIIPITTKPYIVQTKAETLIGTNSLKMIARPRTLQIPYRTIVNFELDQSLKFER</sequence>
<feature type="chain" id="PRO_5001755382" evidence="2">
    <location>
        <begin position="24"/>
        <end position="229"/>
    </location>
</feature>
<evidence type="ECO:0000313" key="4">
    <source>
        <dbReference type="Proteomes" id="UP000030661"/>
    </source>
</evidence>
<protein>
    <submittedName>
        <fullName evidence="3">Uncharacterized protein</fullName>
    </submittedName>
</protein>
<dbReference type="Proteomes" id="UP000030661">
    <property type="component" value="Unassembled WGS sequence"/>
</dbReference>
<dbReference type="STRING" id="1499967.U27_04580"/>
<name>A0A081BZ58_VECG1</name>